<dbReference type="Proteomes" id="UP000826212">
    <property type="component" value="Chromosome"/>
</dbReference>
<gene>
    <name evidence="1" type="ORF">K4L44_11205</name>
</gene>
<sequence length="291" mass="33864">MIHSMTGYGKAEKEIRARKITIEIKSLNSKQMDINARIPSLYKAKDIEVRKLISEKLVRGKVEFNLFYENLGEESSTHINGPVLKSYYKQLTQLSEEMEVPLDASVINSIIQLPDALKTEYQELNDAEWKEIVKLIHVALEEIILFRQQEGVALDKDIRENLSLIENLLPEVEKFETERVQTVRSRLMDHIEELTKVDKFDSNRFEQEMIYYIEKFDINEEKVRLINHCEYFTKTLKVSGAIGKKLGFISQEMGREINTLGSKANHAEIQKQVIMMKDSLEKIKEQVLNVL</sequence>
<dbReference type="EMBL" id="CP081303">
    <property type="protein sequence ID" value="QZE13157.1"/>
    <property type="molecule type" value="Genomic_DNA"/>
</dbReference>
<organism evidence="1 2">
    <name type="scientific">Halosquirtibacter laminarini</name>
    <dbReference type="NCBI Taxonomy" id="3374600"/>
    <lineage>
        <taxon>Bacteria</taxon>
        <taxon>Pseudomonadati</taxon>
        <taxon>Bacteroidota</taxon>
        <taxon>Bacteroidia</taxon>
        <taxon>Marinilabiliales</taxon>
        <taxon>Prolixibacteraceae</taxon>
        <taxon>Halosquirtibacter</taxon>
    </lineage>
</organism>
<evidence type="ECO:0000313" key="1">
    <source>
        <dbReference type="EMBL" id="QZE13157.1"/>
    </source>
</evidence>
<keyword evidence="2" id="KW-1185">Reference proteome</keyword>
<reference evidence="1" key="1">
    <citation type="submission" date="2021-08" db="EMBL/GenBank/DDBJ databases">
        <title>Novel anaerobic bacterium isolated from sea squirt in East Sea, Republic of Korea.</title>
        <authorList>
            <person name="Nguyen T.H."/>
            <person name="Li Z."/>
            <person name="Lee Y.-J."/>
            <person name="Ko J."/>
            <person name="Kim S.-G."/>
        </authorList>
    </citation>
    <scope>NUCLEOTIDE SEQUENCE</scope>
    <source>
        <strain evidence="1">KCTC 25031</strain>
    </source>
</reference>
<protein>
    <submittedName>
        <fullName evidence="1">YicC family protein</fullName>
    </submittedName>
</protein>
<name>A0AC61NLM3_9BACT</name>
<evidence type="ECO:0000313" key="2">
    <source>
        <dbReference type="Proteomes" id="UP000826212"/>
    </source>
</evidence>
<accession>A0AC61NLM3</accession>
<proteinExistence type="predicted"/>